<dbReference type="EMBL" id="JBHFEH010000002">
    <property type="protein sequence ID" value="KAL2058674.1"/>
    <property type="molecule type" value="Genomic_DNA"/>
</dbReference>
<reference evidence="2 3" key="1">
    <citation type="submission" date="2024-09" db="EMBL/GenBank/DDBJ databases">
        <title>Rethinking Asexuality: The Enigmatic Case of Functional Sexual Genes in Lepraria (Stereocaulaceae).</title>
        <authorList>
            <person name="Doellman M."/>
            <person name="Sun Y."/>
            <person name="Barcenas-Pena A."/>
            <person name="Lumbsch H.T."/>
            <person name="Grewe F."/>
        </authorList>
    </citation>
    <scope>NUCLEOTIDE SEQUENCE [LARGE SCALE GENOMIC DNA]</scope>
    <source>
        <strain evidence="2 3">Grewe 0041</strain>
    </source>
</reference>
<evidence type="ECO:0000313" key="2">
    <source>
        <dbReference type="EMBL" id="KAL2058674.1"/>
    </source>
</evidence>
<evidence type="ECO:0000313" key="3">
    <source>
        <dbReference type="Proteomes" id="UP001590951"/>
    </source>
</evidence>
<feature type="region of interest" description="Disordered" evidence="1">
    <location>
        <begin position="31"/>
        <end position="59"/>
    </location>
</feature>
<gene>
    <name evidence="2" type="ORF">ABVK25_001404</name>
</gene>
<organism evidence="2 3">
    <name type="scientific">Lepraria finkii</name>
    <dbReference type="NCBI Taxonomy" id="1340010"/>
    <lineage>
        <taxon>Eukaryota</taxon>
        <taxon>Fungi</taxon>
        <taxon>Dikarya</taxon>
        <taxon>Ascomycota</taxon>
        <taxon>Pezizomycotina</taxon>
        <taxon>Lecanoromycetes</taxon>
        <taxon>OSLEUM clade</taxon>
        <taxon>Lecanoromycetidae</taxon>
        <taxon>Lecanorales</taxon>
        <taxon>Lecanorineae</taxon>
        <taxon>Stereocaulaceae</taxon>
        <taxon>Lepraria</taxon>
    </lineage>
</organism>
<name>A0ABR4BLK5_9LECA</name>
<keyword evidence="3" id="KW-1185">Reference proteome</keyword>
<proteinExistence type="predicted"/>
<protein>
    <submittedName>
        <fullName evidence="2">Uncharacterized protein</fullName>
    </submittedName>
</protein>
<comment type="caution">
    <text evidence="2">The sequence shown here is derived from an EMBL/GenBank/DDBJ whole genome shotgun (WGS) entry which is preliminary data.</text>
</comment>
<sequence length="90" mass="9051">MYLPAPDRSKTVVTTTVAQALDHILLLAQTPRRRGGRSRAATARGGSTHGGRGRGRSGYTGAAGAAGGGVAIPAYATGGDASFGVWDIRA</sequence>
<accession>A0ABR4BLK5</accession>
<evidence type="ECO:0000256" key="1">
    <source>
        <dbReference type="SAM" id="MobiDB-lite"/>
    </source>
</evidence>
<dbReference type="Proteomes" id="UP001590951">
    <property type="component" value="Unassembled WGS sequence"/>
</dbReference>